<comment type="subcellular location">
    <subcellularLocation>
        <location evidence="2">Cytoplasm</location>
    </subcellularLocation>
    <subcellularLocation>
        <location evidence="1">Nucleus</location>
    </subcellularLocation>
</comment>
<dbReference type="Pfam" id="PF05773">
    <property type="entry name" value="RWD"/>
    <property type="match status" value="1"/>
</dbReference>
<evidence type="ECO:0000256" key="3">
    <source>
        <dbReference type="ARBA" id="ARBA00015444"/>
    </source>
</evidence>
<dbReference type="GO" id="GO:0033235">
    <property type="term" value="P:positive regulation of protein sumoylation"/>
    <property type="evidence" value="ECO:0007669"/>
    <property type="project" value="InterPro"/>
</dbReference>
<dbReference type="AlphaFoldDB" id="A0AAV7T6E9"/>
<dbReference type="GO" id="GO:1902073">
    <property type="term" value="P:positive regulation of hypoxia-inducible factor-1alpha signaling pathway"/>
    <property type="evidence" value="ECO:0007669"/>
    <property type="project" value="InterPro"/>
</dbReference>
<evidence type="ECO:0000256" key="5">
    <source>
        <dbReference type="ARBA" id="ARBA00023242"/>
    </source>
</evidence>
<comment type="function">
    <text evidence="6">Enhancer of SUMO conjugation. Increases SUMO conjugation to proteins by promoting the: binding of E1 and E2 enzymes, thioester linkage between SUMO and ube2i/ubc9 and transfer of SUMO to specific target proteins which include hif1a, pias, nfkbia, nr3c1 and top1. Has no effect on ubiquitination.</text>
</comment>
<proteinExistence type="predicted"/>
<feature type="domain" description="RWD" evidence="7">
    <location>
        <begin position="1"/>
        <end position="89"/>
    </location>
</feature>
<dbReference type="GO" id="GO:0005634">
    <property type="term" value="C:nucleus"/>
    <property type="evidence" value="ECO:0007669"/>
    <property type="project" value="UniProtKB-SubCell"/>
</dbReference>
<dbReference type="PANTHER" id="PTHR15628">
    <property type="entry name" value="RWD DOMAIN-CONTAINING PROTEIN 3"/>
    <property type="match status" value="1"/>
</dbReference>
<name>A0AAV7T6E9_PLEWA</name>
<organism evidence="8 9">
    <name type="scientific">Pleurodeles waltl</name>
    <name type="common">Iberian ribbed newt</name>
    <dbReference type="NCBI Taxonomy" id="8319"/>
    <lineage>
        <taxon>Eukaryota</taxon>
        <taxon>Metazoa</taxon>
        <taxon>Chordata</taxon>
        <taxon>Craniata</taxon>
        <taxon>Vertebrata</taxon>
        <taxon>Euteleostomi</taxon>
        <taxon>Amphibia</taxon>
        <taxon>Batrachia</taxon>
        <taxon>Caudata</taxon>
        <taxon>Salamandroidea</taxon>
        <taxon>Salamandridae</taxon>
        <taxon>Pleurodelinae</taxon>
        <taxon>Pleurodeles</taxon>
    </lineage>
</organism>
<keyword evidence="9" id="KW-1185">Reference proteome</keyword>
<dbReference type="GO" id="GO:0033554">
    <property type="term" value="P:cellular response to stress"/>
    <property type="evidence" value="ECO:0007669"/>
    <property type="project" value="UniProtKB-ARBA"/>
</dbReference>
<dbReference type="InterPro" id="IPR038840">
    <property type="entry name" value="RWDD3"/>
</dbReference>
<dbReference type="InterPro" id="IPR006575">
    <property type="entry name" value="RWD_dom"/>
</dbReference>
<dbReference type="PANTHER" id="PTHR15628:SF1">
    <property type="entry name" value="RWD DOMAIN-CONTAINING PROTEIN 3"/>
    <property type="match status" value="1"/>
</dbReference>
<keyword evidence="4" id="KW-0963">Cytoplasm</keyword>
<dbReference type="EMBL" id="JANPWB010000007">
    <property type="protein sequence ID" value="KAJ1171795.1"/>
    <property type="molecule type" value="Genomic_DNA"/>
</dbReference>
<protein>
    <recommendedName>
        <fullName evidence="3">RWD domain-containing protein 3</fullName>
    </recommendedName>
</protein>
<dbReference type="PROSITE" id="PS50908">
    <property type="entry name" value="RWD"/>
    <property type="match status" value="1"/>
</dbReference>
<dbReference type="GO" id="GO:0005737">
    <property type="term" value="C:cytoplasm"/>
    <property type="evidence" value="ECO:0007669"/>
    <property type="project" value="UniProtKB-SubCell"/>
</dbReference>
<comment type="caution">
    <text evidence="8">The sequence shown here is derived from an EMBL/GenBank/DDBJ whole genome shotgun (WGS) entry which is preliminary data.</text>
</comment>
<evidence type="ECO:0000256" key="1">
    <source>
        <dbReference type="ARBA" id="ARBA00004123"/>
    </source>
</evidence>
<dbReference type="Proteomes" id="UP001066276">
    <property type="component" value="Chromosome 4_1"/>
</dbReference>
<keyword evidence="5" id="KW-0539">Nucleus</keyword>
<evidence type="ECO:0000313" key="9">
    <source>
        <dbReference type="Proteomes" id="UP001066276"/>
    </source>
</evidence>
<evidence type="ECO:0000256" key="4">
    <source>
        <dbReference type="ARBA" id="ARBA00022490"/>
    </source>
</evidence>
<evidence type="ECO:0000259" key="7">
    <source>
        <dbReference type="PROSITE" id="PS50908"/>
    </source>
</evidence>
<dbReference type="GO" id="GO:0010468">
    <property type="term" value="P:regulation of gene expression"/>
    <property type="evidence" value="ECO:0007669"/>
    <property type="project" value="UniProtKB-ARBA"/>
</dbReference>
<dbReference type="SUPFAM" id="SSF54495">
    <property type="entry name" value="UBC-like"/>
    <property type="match status" value="1"/>
</dbReference>
<dbReference type="InterPro" id="IPR016135">
    <property type="entry name" value="UBQ-conjugating_enzyme/RWD"/>
</dbReference>
<gene>
    <name evidence="8" type="ORF">NDU88_003653</name>
</gene>
<evidence type="ECO:0000256" key="6">
    <source>
        <dbReference type="ARBA" id="ARBA00053748"/>
    </source>
</evidence>
<evidence type="ECO:0000313" key="8">
    <source>
        <dbReference type="EMBL" id="KAJ1171795.1"/>
    </source>
</evidence>
<dbReference type="SMART" id="SM00591">
    <property type="entry name" value="RWD"/>
    <property type="match status" value="1"/>
</dbReference>
<evidence type="ECO:0000256" key="2">
    <source>
        <dbReference type="ARBA" id="ARBA00004496"/>
    </source>
</evidence>
<dbReference type="FunFam" id="3.10.110.10:FF:000050">
    <property type="entry name" value="eIF-2-alpha kinase GCN2"/>
    <property type="match status" value="1"/>
</dbReference>
<accession>A0AAV7T6E9</accession>
<dbReference type="Gene3D" id="3.10.110.10">
    <property type="entry name" value="Ubiquitin Conjugating Enzyme"/>
    <property type="match status" value="1"/>
</dbReference>
<reference evidence="8" key="1">
    <citation type="journal article" date="2022" name="bioRxiv">
        <title>Sequencing and chromosome-scale assembly of the giantPleurodeles waltlgenome.</title>
        <authorList>
            <person name="Brown T."/>
            <person name="Elewa A."/>
            <person name="Iarovenko S."/>
            <person name="Subramanian E."/>
            <person name="Araus A.J."/>
            <person name="Petzold A."/>
            <person name="Susuki M."/>
            <person name="Suzuki K.-i.T."/>
            <person name="Hayashi T."/>
            <person name="Toyoda A."/>
            <person name="Oliveira C."/>
            <person name="Osipova E."/>
            <person name="Leigh N.D."/>
            <person name="Simon A."/>
            <person name="Yun M.H."/>
        </authorList>
    </citation>
    <scope>NUCLEOTIDE SEQUENCE</scope>
    <source>
        <strain evidence="8">20211129_DDA</strain>
        <tissue evidence="8">Liver</tissue>
    </source>
</reference>
<sequence length="241" mass="27870">MRRETDGVTFTIQTHAKGLLDSDIQLKLTFHLPAAYPKCPPNISVASEKLTRAQCNSLKEKLFERAKELLCEPMIHELVLWMQQNLEDIIGKLNMPSADSKGPCPIDMQECRTWTVLLQLDHMRSKSKYVRTVEKWASDLSLTGRLMFMGKLILIFLQGEKDRIKEYMVLQKTSKVDVDSCGKKCKEKMISMLYEANTPKEHPRFLEFEVKEYSALNDLQKEFEAVKLGHIFTDLVLTQIR</sequence>
<dbReference type="CDD" id="cd24164">
    <property type="entry name" value="RWDD3_C"/>
    <property type="match status" value="1"/>
</dbReference>